<dbReference type="Pfam" id="PF13602">
    <property type="entry name" value="ADH_zinc_N_2"/>
    <property type="match status" value="1"/>
</dbReference>
<dbReference type="InterPro" id="IPR036291">
    <property type="entry name" value="NAD(P)-bd_dom_sf"/>
</dbReference>
<comment type="caution">
    <text evidence="1">The sequence shown here is derived from an EMBL/GenBank/DDBJ whole genome shotgun (WGS) entry which is preliminary data.</text>
</comment>
<reference evidence="1 2" key="1">
    <citation type="journal article" date="2019" name="Int. J. Syst. Evol. Microbiol.">
        <title>The Global Catalogue of Microorganisms (GCM) 10K type strain sequencing project: providing services to taxonomists for standard genome sequencing and annotation.</title>
        <authorList>
            <consortium name="The Broad Institute Genomics Platform"/>
            <consortium name="The Broad Institute Genome Sequencing Center for Infectious Disease"/>
            <person name="Wu L."/>
            <person name="Ma J."/>
        </authorList>
    </citation>
    <scope>NUCLEOTIDE SEQUENCE [LARGE SCALE GENOMIC DNA]</scope>
    <source>
        <strain evidence="1 2">JCM 16013</strain>
    </source>
</reference>
<dbReference type="Proteomes" id="UP001499854">
    <property type="component" value="Unassembled WGS sequence"/>
</dbReference>
<dbReference type="Gene3D" id="3.90.180.10">
    <property type="entry name" value="Medium-chain alcohol dehydrogenases, catalytic domain"/>
    <property type="match status" value="1"/>
</dbReference>
<protein>
    <submittedName>
        <fullName evidence="1">Uncharacterized protein</fullName>
    </submittedName>
</protein>
<evidence type="ECO:0000313" key="2">
    <source>
        <dbReference type="Proteomes" id="UP001499854"/>
    </source>
</evidence>
<dbReference type="Gene3D" id="3.40.50.720">
    <property type="entry name" value="NAD(P)-binding Rossmann-like Domain"/>
    <property type="match status" value="1"/>
</dbReference>
<keyword evidence="2" id="KW-1185">Reference proteome</keyword>
<proteinExistence type="predicted"/>
<evidence type="ECO:0000313" key="1">
    <source>
        <dbReference type="EMBL" id="GAA1984539.1"/>
    </source>
</evidence>
<name>A0ABN2SCW1_9ACTN</name>
<dbReference type="SUPFAM" id="SSF51735">
    <property type="entry name" value="NAD(P)-binding Rossmann-fold domains"/>
    <property type="match status" value="1"/>
</dbReference>
<sequence length="119" mass="12189">MALDAVGGEVGAGALTVLRDGAGRFGTYGFASGEWTTLDTAVISRRGLTIVGAAGIAFHKPAAAQRADAERALRELAAGRLTPRIHAVWALESAAKAHTELADRTTVGAVLLRPALSSP</sequence>
<dbReference type="EMBL" id="BAAAQM010000033">
    <property type="protein sequence ID" value="GAA1984539.1"/>
    <property type="molecule type" value="Genomic_DNA"/>
</dbReference>
<gene>
    <name evidence="1" type="ORF">GCM10009838_53100</name>
</gene>
<accession>A0ABN2SCW1</accession>
<organism evidence="1 2">
    <name type="scientific">Catenulispora subtropica</name>
    <dbReference type="NCBI Taxonomy" id="450798"/>
    <lineage>
        <taxon>Bacteria</taxon>
        <taxon>Bacillati</taxon>
        <taxon>Actinomycetota</taxon>
        <taxon>Actinomycetes</taxon>
        <taxon>Catenulisporales</taxon>
        <taxon>Catenulisporaceae</taxon>
        <taxon>Catenulispora</taxon>
    </lineage>
</organism>